<evidence type="ECO:0000259" key="1">
    <source>
        <dbReference type="PROSITE" id="PS51707"/>
    </source>
</evidence>
<dbReference type="SUPFAM" id="SSF55154">
    <property type="entry name" value="CYTH-like phosphatases"/>
    <property type="match status" value="1"/>
</dbReference>
<accession>A0ABT4LKN5</accession>
<evidence type="ECO:0000313" key="2">
    <source>
        <dbReference type="EMBL" id="MCZ4281520.1"/>
    </source>
</evidence>
<dbReference type="InterPro" id="IPR039013">
    <property type="entry name" value="YgiF"/>
</dbReference>
<reference evidence="2" key="1">
    <citation type="submission" date="2022-12" db="EMBL/GenBank/DDBJ databases">
        <title>Bacterial isolates from different developmental stages of Nematostella vectensis.</title>
        <authorList>
            <person name="Fraune S."/>
        </authorList>
    </citation>
    <scope>NUCLEOTIDE SEQUENCE</scope>
    <source>
        <strain evidence="2">G21630-S1</strain>
    </source>
</reference>
<dbReference type="SMART" id="SM01118">
    <property type="entry name" value="CYTH"/>
    <property type="match status" value="1"/>
</dbReference>
<dbReference type="Pfam" id="PF05235">
    <property type="entry name" value="CHAD"/>
    <property type="match status" value="1"/>
</dbReference>
<dbReference type="PROSITE" id="PS51707">
    <property type="entry name" value="CYTH"/>
    <property type="match status" value="1"/>
</dbReference>
<dbReference type="InterPro" id="IPR023577">
    <property type="entry name" value="CYTH_domain"/>
</dbReference>
<dbReference type="PANTHER" id="PTHR39569">
    <property type="entry name" value="INORGANIC TRIPHOSPHATASE"/>
    <property type="match status" value="1"/>
</dbReference>
<feature type="domain" description="CYTH" evidence="1">
    <location>
        <begin position="3"/>
        <end position="205"/>
    </location>
</feature>
<dbReference type="SMART" id="SM00880">
    <property type="entry name" value="CHAD"/>
    <property type="match status" value="1"/>
</dbReference>
<dbReference type="Pfam" id="PF01928">
    <property type="entry name" value="CYTH"/>
    <property type="match status" value="1"/>
</dbReference>
<dbReference type="Proteomes" id="UP001069802">
    <property type="component" value="Unassembled WGS sequence"/>
</dbReference>
<organism evidence="2 3">
    <name type="scientific">Kiloniella laminariae</name>
    <dbReference type="NCBI Taxonomy" id="454162"/>
    <lineage>
        <taxon>Bacteria</taxon>
        <taxon>Pseudomonadati</taxon>
        <taxon>Pseudomonadota</taxon>
        <taxon>Alphaproteobacteria</taxon>
        <taxon>Rhodospirillales</taxon>
        <taxon>Kiloniellaceae</taxon>
        <taxon>Kiloniella</taxon>
    </lineage>
</organism>
<dbReference type="Gene3D" id="2.40.320.10">
    <property type="entry name" value="Hypothetical Protein Pfu-838710-001"/>
    <property type="match status" value="1"/>
</dbReference>
<protein>
    <submittedName>
        <fullName evidence="2">CYTH domain-containing protein</fullName>
    </submittedName>
</protein>
<dbReference type="RefSeq" id="WP_269423669.1">
    <property type="nucleotide sequence ID" value="NZ_JAPWGY010000003.1"/>
</dbReference>
<comment type="caution">
    <text evidence="2">The sequence shown here is derived from an EMBL/GenBank/DDBJ whole genome shotgun (WGS) entry which is preliminary data.</text>
</comment>
<dbReference type="InterPro" id="IPR007899">
    <property type="entry name" value="CHAD_dom"/>
</dbReference>
<name>A0ABT4LKN5_9PROT</name>
<proteinExistence type="predicted"/>
<keyword evidence="3" id="KW-1185">Reference proteome</keyword>
<dbReference type="PANTHER" id="PTHR39569:SF1">
    <property type="entry name" value="INORGANIC TRIPHOSPHATASE"/>
    <property type="match status" value="1"/>
</dbReference>
<dbReference type="EMBL" id="JAPWGY010000003">
    <property type="protein sequence ID" value="MCZ4281520.1"/>
    <property type="molecule type" value="Genomic_DNA"/>
</dbReference>
<evidence type="ECO:0000313" key="3">
    <source>
        <dbReference type="Proteomes" id="UP001069802"/>
    </source>
</evidence>
<dbReference type="InterPro" id="IPR033469">
    <property type="entry name" value="CYTH-like_dom_sf"/>
</dbReference>
<sequence>MKAIEVEIKLLLQPEELAVFRRSPFLKDLTLGKATLHRLLTRYFDTADHALKDKKMTFRLRRESGQWVQTVKSKEADAGIVKQRAEFTAPSVTGEPDLELIEDRKLRAKLEGLLQEQPLEEICLSDVHRVIRLIQYRDSKIEMAIDTGSIRAKDQSEQISEIELELLEGCSEDMLDFVSLLQEHCTFAIGTSSKASRGFHLACHGYGLEESTADLLRDVSFKKSTSGWVVVQQGILVGIKQLLESVSRLQGAESQQAMNGVSDALSRLLVSVIVLKEMFPKQIKKKALKRDLLWLHQLSCSVGDLDYLINKRVLPLVEENAECLGLSQLISQTQERRDQALRELCVAVTSSRFIEMVVSLERLIGISEGSREGEQKISKSYGGILADRRAEILYAVPGDVALLSSDMLDAMRRDVQYLRYSTEFFQSLWQKKDKNDFRHRCLKLEKNLDLFHSRETLTQLKGSLKSLVEGTEPEVGQSDIMETETLNRGDAALSEAVSLVEKSYKETRKKDMAALDKAWRKFSTCEPFWKE</sequence>
<dbReference type="Gene3D" id="1.40.20.10">
    <property type="entry name" value="CHAD domain"/>
    <property type="match status" value="1"/>
</dbReference>
<dbReference type="InterPro" id="IPR038186">
    <property type="entry name" value="CHAD_dom_sf"/>
</dbReference>
<dbReference type="CDD" id="cd07756">
    <property type="entry name" value="CYTH-like_Pase_CHAD"/>
    <property type="match status" value="1"/>
</dbReference>
<gene>
    <name evidence="2" type="ORF">O4H49_12075</name>
</gene>